<keyword evidence="4" id="KW-1185">Reference proteome</keyword>
<dbReference type="STRING" id="1843580.A7D17_04540"/>
<dbReference type="Proteomes" id="UP000077659">
    <property type="component" value="Unassembled WGS sequence"/>
</dbReference>
<protein>
    <submittedName>
        <fullName evidence="2">Uncharacterized protein</fullName>
    </submittedName>
</protein>
<evidence type="ECO:0000313" key="1">
    <source>
        <dbReference type="EMBL" id="MEA5122677.1"/>
    </source>
</evidence>
<gene>
    <name evidence="2" type="ORF">A7D17_04540</name>
    <name evidence="1" type="ORF">VB146_02095</name>
</gene>
<dbReference type="EMBL" id="LXNG01000034">
    <property type="protein sequence ID" value="OAG66199.1"/>
    <property type="molecule type" value="Genomic_DNA"/>
</dbReference>
<organism evidence="2 3">
    <name type="scientific">Xanthomonas floridensis</name>
    <dbReference type="NCBI Taxonomy" id="1843580"/>
    <lineage>
        <taxon>Bacteria</taxon>
        <taxon>Pseudomonadati</taxon>
        <taxon>Pseudomonadota</taxon>
        <taxon>Gammaproteobacteria</taxon>
        <taxon>Lysobacterales</taxon>
        <taxon>Lysobacteraceae</taxon>
        <taxon>Xanthomonas</taxon>
    </lineage>
</organism>
<evidence type="ECO:0000313" key="2">
    <source>
        <dbReference type="EMBL" id="OAG66199.1"/>
    </source>
</evidence>
<proteinExistence type="predicted"/>
<evidence type="ECO:0000313" key="4">
    <source>
        <dbReference type="Proteomes" id="UP001303614"/>
    </source>
</evidence>
<dbReference type="AlphaFoldDB" id="A0A1A9M813"/>
<evidence type="ECO:0000313" key="3">
    <source>
        <dbReference type="Proteomes" id="UP000077659"/>
    </source>
</evidence>
<reference evidence="1 4" key="2">
    <citation type="submission" date="2023-12" db="EMBL/GenBank/DDBJ databases">
        <title>Genome sequencing of Xanthomonas floridensis.</title>
        <authorList>
            <person name="Greer S."/>
            <person name="Harrison J."/>
            <person name="Grant M."/>
            <person name="Vicente J."/>
            <person name="Studholme D."/>
        </authorList>
    </citation>
    <scope>NUCLEOTIDE SEQUENCE [LARGE SCALE GENOMIC DNA]</scope>
    <source>
        <strain evidence="1 4">WHRI 8848</strain>
    </source>
</reference>
<name>A0A1A9M813_9XANT</name>
<sequence>MQAVTIPRQADIQDELDYWRQQHRRGQLGYHPFDGIPEGTVRAVCEAYNAHPQLSEHDAIRAVRQSLCLTPGSMHAQLADWLAPRCLQHLRTP</sequence>
<comment type="caution">
    <text evidence="2">The sequence shown here is derived from an EMBL/GenBank/DDBJ whole genome shotgun (WGS) entry which is preliminary data.</text>
</comment>
<accession>A0A1A9M813</accession>
<dbReference type="Proteomes" id="UP001303614">
    <property type="component" value="Unassembled WGS sequence"/>
</dbReference>
<dbReference type="OrthoDB" id="5998527at2"/>
<dbReference type="EMBL" id="JAYFSO010000002">
    <property type="protein sequence ID" value="MEA5122677.1"/>
    <property type="molecule type" value="Genomic_DNA"/>
</dbReference>
<reference evidence="2 3" key="1">
    <citation type="submission" date="2016-05" db="EMBL/GenBank/DDBJ databases">
        <title>Pathogenic, phenotypic and molecular characterisation of Xanthomonas nasturtii sp. nov. and Xanthomonas floridensis sp. nov., new species of Xanthomonas associated with watercress production in Florida.</title>
        <authorList>
            <person name="Vicente J.G."/>
            <person name="Rothwell S."/>
            <person name="Holub E.B."/>
            <person name="Studholme D.J."/>
        </authorList>
    </citation>
    <scope>NUCLEOTIDE SEQUENCE [LARGE SCALE GENOMIC DNA]</scope>
    <source>
        <strain evidence="2 3">WHRI 8848</strain>
    </source>
</reference>
<dbReference type="RefSeq" id="WP_064510146.1">
    <property type="nucleotide sequence ID" value="NZ_JAYFSN010000005.1"/>
</dbReference>